<evidence type="ECO:0000256" key="2">
    <source>
        <dbReference type="ARBA" id="ARBA00012438"/>
    </source>
</evidence>
<dbReference type="AlphaFoldDB" id="A0A7C3EH89"/>
<dbReference type="InterPro" id="IPR036890">
    <property type="entry name" value="HATPase_C_sf"/>
</dbReference>
<dbReference type="PANTHER" id="PTHR41523:SF8">
    <property type="entry name" value="ETHYLENE RESPONSE SENSOR PROTEIN"/>
    <property type="match status" value="1"/>
</dbReference>
<dbReference type="EC" id="2.7.13.3" evidence="2"/>
<keyword evidence="6 8" id="KW-0418">Kinase</keyword>
<dbReference type="EMBL" id="DSVL01000346">
    <property type="protein sequence ID" value="HFH30075.1"/>
    <property type="molecule type" value="Genomic_DNA"/>
</dbReference>
<dbReference type="Gene3D" id="3.30.565.10">
    <property type="entry name" value="Histidine kinase-like ATPase, C-terminal domain"/>
    <property type="match status" value="1"/>
</dbReference>
<keyword evidence="3" id="KW-0597">Phosphoprotein</keyword>
<organism evidence="8">
    <name type="scientific">Gracilinema caldarium</name>
    <dbReference type="NCBI Taxonomy" id="215591"/>
    <lineage>
        <taxon>Bacteria</taxon>
        <taxon>Pseudomonadati</taxon>
        <taxon>Spirochaetota</taxon>
        <taxon>Spirochaetia</taxon>
        <taxon>Spirochaetales</taxon>
        <taxon>Breznakiellaceae</taxon>
        <taxon>Gracilinema</taxon>
    </lineage>
</organism>
<evidence type="ECO:0000256" key="7">
    <source>
        <dbReference type="ARBA" id="ARBA00022840"/>
    </source>
</evidence>
<dbReference type="PANTHER" id="PTHR41523">
    <property type="entry name" value="TWO-COMPONENT SYSTEM SENSOR PROTEIN"/>
    <property type="match status" value="1"/>
</dbReference>
<dbReference type="GO" id="GO:0005524">
    <property type="term" value="F:ATP binding"/>
    <property type="evidence" value="ECO:0007669"/>
    <property type="project" value="UniProtKB-KW"/>
</dbReference>
<dbReference type="GO" id="GO:0004673">
    <property type="term" value="F:protein histidine kinase activity"/>
    <property type="evidence" value="ECO:0007669"/>
    <property type="project" value="UniProtKB-EC"/>
</dbReference>
<evidence type="ECO:0000256" key="4">
    <source>
        <dbReference type="ARBA" id="ARBA00022679"/>
    </source>
</evidence>
<evidence type="ECO:0000256" key="6">
    <source>
        <dbReference type="ARBA" id="ARBA00022777"/>
    </source>
</evidence>
<name>A0A7C3EH89_9SPIR</name>
<comment type="caution">
    <text evidence="8">The sequence shown here is derived from an EMBL/GenBank/DDBJ whole genome shotgun (WGS) entry which is preliminary data.</text>
</comment>
<keyword evidence="4" id="KW-0808">Transferase</keyword>
<comment type="catalytic activity">
    <reaction evidence="1">
        <text>ATP + protein L-histidine = ADP + protein N-phospho-L-histidine.</text>
        <dbReference type="EC" id="2.7.13.3"/>
    </reaction>
</comment>
<keyword evidence="5" id="KW-0547">Nucleotide-binding</keyword>
<sequence>MFEELHILSVERQLYAELYGCATPAEIFSCLERSVKQLIPYDGLYIRYENQLQEKHEKLYGPQAEAVKAASICVSKGKSPGQYWFQFPFGEGHGAQGILCFTIGKEPSPSTLCSVERMLHFCSRSLYQYELLQKVEQYAKEQELLLRELRHRTHNNLQFMLGTLPFLLHDSEGLPHHIKEKLEQRFQGLIVLSSIWDSQSIDNTVSAPSYFVSVVRTLRKLWLEGRGSLELSLQIDESLVLSKEMATTIALILNELVTNTLKHSSHAFPLIKLDIQQTGAGLLFWYHEAVDAGGSKRETVQEKPPAYLPNTLAGGQGRNIIQGLVARVGGAVVSEAAVGETETYQFTAVFPLKQD</sequence>
<evidence type="ECO:0000256" key="5">
    <source>
        <dbReference type="ARBA" id="ARBA00022741"/>
    </source>
</evidence>
<keyword evidence="7" id="KW-0067">ATP-binding</keyword>
<evidence type="ECO:0000256" key="3">
    <source>
        <dbReference type="ARBA" id="ARBA00022553"/>
    </source>
</evidence>
<proteinExistence type="predicted"/>
<protein>
    <recommendedName>
        <fullName evidence="2">histidine kinase</fullName>
        <ecNumber evidence="2">2.7.13.3</ecNumber>
    </recommendedName>
</protein>
<reference evidence="8" key="1">
    <citation type="journal article" date="2020" name="mSystems">
        <title>Genome- and Community-Level Interaction Insights into Carbon Utilization and Element Cycling Functions of Hydrothermarchaeota in Hydrothermal Sediment.</title>
        <authorList>
            <person name="Zhou Z."/>
            <person name="Liu Y."/>
            <person name="Xu W."/>
            <person name="Pan J."/>
            <person name="Luo Z.H."/>
            <person name="Li M."/>
        </authorList>
    </citation>
    <scope>NUCLEOTIDE SEQUENCE [LARGE SCALE GENOMIC DNA]</scope>
    <source>
        <strain evidence="8">SpSt-503</strain>
    </source>
</reference>
<accession>A0A7C3EH89</accession>
<evidence type="ECO:0000313" key="8">
    <source>
        <dbReference type="EMBL" id="HFH30075.1"/>
    </source>
</evidence>
<evidence type="ECO:0000256" key="1">
    <source>
        <dbReference type="ARBA" id="ARBA00000085"/>
    </source>
</evidence>
<gene>
    <name evidence="8" type="ORF">ENS59_11315</name>
</gene>